<accession>A0A7J7M8I4</accession>
<dbReference type="PIRSF" id="PIRSF001467">
    <property type="entry name" value="Peptidylpro_ismrse"/>
    <property type="match status" value="1"/>
</dbReference>
<feature type="domain" description="PPIase cyclophilin-type" evidence="6">
    <location>
        <begin position="5"/>
        <end position="171"/>
    </location>
</feature>
<reference evidence="7 8" key="1">
    <citation type="journal article" date="2020" name="IScience">
        <title>Genome Sequencing of the Endangered Kingdonia uniflora (Circaeasteraceae, Ranunculales) Reveals Potential Mechanisms of Evolutionary Specialization.</title>
        <authorList>
            <person name="Sun Y."/>
            <person name="Deng T."/>
            <person name="Zhang A."/>
            <person name="Moore M.J."/>
            <person name="Landis J.B."/>
            <person name="Lin N."/>
            <person name="Zhang H."/>
            <person name="Zhang X."/>
            <person name="Huang J."/>
            <person name="Zhang X."/>
            <person name="Sun H."/>
            <person name="Wang H."/>
        </authorList>
    </citation>
    <scope>NUCLEOTIDE SEQUENCE [LARGE SCALE GENOMIC DNA]</scope>
    <source>
        <strain evidence="7">TB1705</strain>
        <tissue evidence="7">Leaf</tissue>
    </source>
</reference>
<dbReference type="AlphaFoldDB" id="A0A7J7M8I4"/>
<name>A0A7J7M8I4_9MAGN</name>
<evidence type="ECO:0000259" key="6">
    <source>
        <dbReference type="PROSITE" id="PS50072"/>
    </source>
</evidence>
<dbReference type="GO" id="GO:0003755">
    <property type="term" value="F:peptidyl-prolyl cis-trans isomerase activity"/>
    <property type="evidence" value="ECO:0007669"/>
    <property type="project" value="UniProtKB-UniRule"/>
</dbReference>
<dbReference type="PANTHER" id="PTHR11071:SF561">
    <property type="entry name" value="PEPTIDYL-PROLYL CIS-TRANS ISOMERASE D-RELATED"/>
    <property type="match status" value="1"/>
</dbReference>
<sequence>MANVFFDMTVDGSPVGRIVMELFDDVTPLTARNFRALCTGEKGIGLSGKPLHYKGSSFCKVIPGIMCMGGDITTGDGSSGESIYGVNFPNENYFVKHNQPGRLSMVNGSPKAPNTSGSQFFICKTVMEWLDGALVGFGQVIKGMDVLEKIEKVGSYSGTTSKSVIVADCGVIS</sequence>
<gene>
    <name evidence="7" type="ORF">GIB67_037397</name>
</gene>
<dbReference type="GO" id="GO:0006457">
    <property type="term" value="P:protein folding"/>
    <property type="evidence" value="ECO:0007669"/>
    <property type="project" value="TreeGrafter"/>
</dbReference>
<dbReference type="PANTHER" id="PTHR11071">
    <property type="entry name" value="PEPTIDYL-PROLYL CIS-TRANS ISOMERASE"/>
    <property type="match status" value="1"/>
</dbReference>
<dbReference type="InterPro" id="IPR024936">
    <property type="entry name" value="Cyclophilin-type_PPIase"/>
</dbReference>
<comment type="caution">
    <text evidence="7">The sequence shown here is derived from an EMBL/GenBank/DDBJ whole genome shotgun (WGS) entry which is preliminary data.</text>
</comment>
<evidence type="ECO:0000256" key="3">
    <source>
        <dbReference type="ARBA" id="ARBA00023110"/>
    </source>
</evidence>
<evidence type="ECO:0000313" key="8">
    <source>
        <dbReference type="Proteomes" id="UP000541444"/>
    </source>
</evidence>
<comment type="catalytic activity">
    <reaction evidence="1 5">
        <text>[protein]-peptidylproline (omega=180) = [protein]-peptidylproline (omega=0)</text>
        <dbReference type="Rhea" id="RHEA:16237"/>
        <dbReference type="Rhea" id="RHEA-COMP:10747"/>
        <dbReference type="Rhea" id="RHEA-COMP:10748"/>
        <dbReference type="ChEBI" id="CHEBI:83833"/>
        <dbReference type="ChEBI" id="CHEBI:83834"/>
        <dbReference type="EC" id="5.2.1.8"/>
    </reaction>
</comment>
<dbReference type="SUPFAM" id="SSF50891">
    <property type="entry name" value="Cyclophilin-like"/>
    <property type="match status" value="1"/>
</dbReference>
<dbReference type="Proteomes" id="UP000541444">
    <property type="component" value="Unassembled WGS sequence"/>
</dbReference>
<evidence type="ECO:0000313" key="7">
    <source>
        <dbReference type="EMBL" id="KAF6151189.1"/>
    </source>
</evidence>
<dbReference type="PRINTS" id="PR00153">
    <property type="entry name" value="CSAPPISMRASE"/>
</dbReference>
<dbReference type="EMBL" id="JACGCM010001710">
    <property type="protein sequence ID" value="KAF6151189.1"/>
    <property type="molecule type" value="Genomic_DNA"/>
</dbReference>
<dbReference type="OrthoDB" id="193499at2759"/>
<keyword evidence="4 5" id="KW-0413">Isomerase</keyword>
<dbReference type="InterPro" id="IPR002130">
    <property type="entry name" value="Cyclophilin-type_PPIase_dom"/>
</dbReference>
<dbReference type="Gene3D" id="2.40.100.10">
    <property type="entry name" value="Cyclophilin-like"/>
    <property type="match status" value="1"/>
</dbReference>
<evidence type="ECO:0000256" key="5">
    <source>
        <dbReference type="RuleBase" id="RU363019"/>
    </source>
</evidence>
<comment type="similarity">
    <text evidence="2 5">Belongs to the cyclophilin-type PPIase family.</text>
</comment>
<dbReference type="InterPro" id="IPR029000">
    <property type="entry name" value="Cyclophilin-like_dom_sf"/>
</dbReference>
<evidence type="ECO:0000256" key="4">
    <source>
        <dbReference type="ARBA" id="ARBA00023235"/>
    </source>
</evidence>
<protein>
    <recommendedName>
        <fullName evidence="5">Peptidyl-prolyl cis-trans isomerase</fullName>
        <shortName evidence="5">PPIase</shortName>
        <ecNumber evidence="5">5.2.1.8</ecNumber>
    </recommendedName>
</protein>
<dbReference type="EC" id="5.2.1.8" evidence="5"/>
<evidence type="ECO:0000256" key="2">
    <source>
        <dbReference type="ARBA" id="ARBA00007365"/>
    </source>
</evidence>
<keyword evidence="8" id="KW-1185">Reference proteome</keyword>
<dbReference type="GO" id="GO:0005737">
    <property type="term" value="C:cytoplasm"/>
    <property type="evidence" value="ECO:0007669"/>
    <property type="project" value="TreeGrafter"/>
</dbReference>
<dbReference type="PROSITE" id="PS50072">
    <property type="entry name" value="CSA_PPIASE_2"/>
    <property type="match status" value="1"/>
</dbReference>
<dbReference type="GO" id="GO:0016018">
    <property type="term" value="F:cyclosporin A binding"/>
    <property type="evidence" value="ECO:0007669"/>
    <property type="project" value="TreeGrafter"/>
</dbReference>
<dbReference type="FunFam" id="2.40.100.10:FF:000025">
    <property type="entry name" value="Peptidyl-prolyl cis-trans isomerase CYP19-2"/>
    <property type="match status" value="1"/>
</dbReference>
<comment type="function">
    <text evidence="5">PPIases accelerate the folding of proteins. It catalyzes the cis-trans isomerization of proline imidic peptide bonds in oligopeptides.</text>
</comment>
<proteinExistence type="inferred from homology"/>
<keyword evidence="3 5" id="KW-0697">Rotamase</keyword>
<evidence type="ECO:0000256" key="1">
    <source>
        <dbReference type="ARBA" id="ARBA00000971"/>
    </source>
</evidence>
<organism evidence="7 8">
    <name type="scientific">Kingdonia uniflora</name>
    <dbReference type="NCBI Taxonomy" id="39325"/>
    <lineage>
        <taxon>Eukaryota</taxon>
        <taxon>Viridiplantae</taxon>
        <taxon>Streptophyta</taxon>
        <taxon>Embryophyta</taxon>
        <taxon>Tracheophyta</taxon>
        <taxon>Spermatophyta</taxon>
        <taxon>Magnoliopsida</taxon>
        <taxon>Ranunculales</taxon>
        <taxon>Circaeasteraceae</taxon>
        <taxon>Kingdonia</taxon>
    </lineage>
</organism>
<dbReference type="Pfam" id="PF00160">
    <property type="entry name" value="Pro_isomerase"/>
    <property type="match status" value="1"/>
</dbReference>